<dbReference type="RefSeq" id="WP_173414236.1">
    <property type="nucleotide sequence ID" value="NZ_CP054139.1"/>
</dbReference>
<dbReference type="PANTHER" id="PTHR47642">
    <property type="entry name" value="ATP-DEPENDENT DNA HELICASE"/>
    <property type="match status" value="1"/>
</dbReference>
<dbReference type="SUPFAM" id="SSF52540">
    <property type="entry name" value="P-loop containing nucleoside triphosphate hydrolases"/>
    <property type="match status" value="2"/>
</dbReference>
<dbReference type="Pfam" id="PF00570">
    <property type="entry name" value="HRDC"/>
    <property type="match status" value="1"/>
</dbReference>
<dbReference type="CDD" id="cd18809">
    <property type="entry name" value="SF1_C_RecD"/>
    <property type="match status" value="1"/>
</dbReference>
<dbReference type="InterPro" id="IPR044876">
    <property type="entry name" value="HRDC_dom_sf"/>
</dbReference>
<dbReference type="GO" id="GO:0003676">
    <property type="term" value="F:nucleic acid binding"/>
    <property type="evidence" value="ECO:0007669"/>
    <property type="project" value="InterPro"/>
</dbReference>
<evidence type="ECO:0000256" key="1">
    <source>
        <dbReference type="SAM" id="Phobius"/>
    </source>
</evidence>
<dbReference type="EMBL" id="CP054139">
    <property type="protein sequence ID" value="QKJ29544.1"/>
    <property type="molecule type" value="Genomic_DNA"/>
</dbReference>
<dbReference type="InterPro" id="IPR027417">
    <property type="entry name" value="P-loop_NTPase"/>
</dbReference>
<dbReference type="InterPro" id="IPR003593">
    <property type="entry name" value="AAA+_ATPase"/>
</dbReference>
<dbReference type="GO" id="GO:0006281">
    <property type="term" value="P:DNA repair"/>
    <property type="evidence" value="ECO:0007669"/>
    <property type="project" value="InterPro"/>
</dbReference>
<evidence type="ECO:0000259" key="2">
    <source>
        <dbReference type="PROSITE" id="PS50967"/>
    </source>
</evidence>
<dbReference type="SUPFAM" id="SSF47819">
    <property type="entry name" value="HRDC-like"/>
    <property type="match status" value="1"/>
</dbReference>
<keyword evidence="1" id="KW-0472">Membrane</keyword>
<evidence type="ECO:0000313" key="3">
    <source>
        <dbReference type="EMBL" id="QKJ29544.1"/>
    </source>
</evidence>
<dbReference type="GO" id="GO:0000723">
    <property type="term" value="P:telomere maintenance"/>
    <property type="evidence" value="ECO:0007669"/>
    <property type="project" value="InterPro"/>
</dbReference>
<dbReference type="InterPro" id="IPR002121">
    <property type="entry name" value="HRDC_dom"/>
</dbReference>
<dbReference type="InterPro" id="IPR010285">
    <property type="entry name" value="DNA_helicase_pif1-like_DEAD"/>
</dbReference>
<dbReference type="InterPro" id="IPR010997">
    <property type="entry name" value="HRDC-like_sf"/>
</dbReference>
<dbReference type="Proteomes" id="UP000505355">
    <property type="component" value="Chromosome"/>
</dbReference>
<dbReference type="KEGG" id="mmab:HQ865_07185"/>
<reference evidence="3 4" key="1">
    <citation type="submission" date="2020-05" db="EMBL/GenBank/DDBJ databases">
        <title>Mucilaginibacter mali sp. nov.</title>
        <authorList>
            <person name="Kim H.S."/>
            <person name="Lee K.C."/>
            <person name="Suh M.K."/>
            <person name="Kim J.-S."/>
            <person name="Han K.-I."/>
            <person name="Eom M.K."/>
            <person name="Shin Y.K."/>
            <person name="Lee J.-S."/>
        </authorList>
    </citation>
    <scope>NUCLEOTIDE SEQUENCE [LARGE SCALE GENOMIC DNA]</scope>
    <source>
        <strain evidence="3 4">G2-14</strain>
    </source>
</reference>
<dbReference type="Pfam" id="PF05970">
    <property type="entry name" value="PIF1"/>
    <property type="match status" value="1"/>
</dbReference>
<protein>
    <submittedName>
        <fullName evidence="3">AAA family ATPase</fullName>
    </submittedName>
</protein>
<sequence length="689" mass="77480">MLLVLYAWRNLFTSRFSPRRFCTLAADMENPLLELARAYVETTNTIVFLTGKAGTGKTTLLREIRQTSKKRLAIVAPTGVAAINAGGMTIHSLFQLPFGPMLPNQPDRPEQSYNAEKRELLQSLELLIIDEISMVRPDVLDQIDLILRNLRGNRYCFGGVQLLLIGDLAQLSPIVRGEEWALLRPYYATPYFFSARVLAQNAFVRIELDKVYRQSDPVFVDILNAMRDQQVSADKLARLNERYIPAFEPATDEPYITLTTHNRMAQQLNSERLGALPGNVMDYKATIRGEFPADAYPTETNLELKTGAQVMFVKNDSSAEKRYYNGKIGTVIKLEPDTVYVATPDGREIAVQALEWTNVKYQADGEQISESNAGSFAQIPLKLAWAITIHKSQGLTFDKAIIDVSEAFTHGQAYVALSRCRSLEGLVLRNPVNDRNIIADPAVLRFNREAEQHRPDQNTLAQHREDYRLFLLTELFNFSELRYRLKKFEALLPDFEQAVFAVAEKLPAKLPQYADERIRNAAGYFDDKFKTAITKLHEQLTAFVGTSKEMAGKADELLRWLLTRSEQLEVFCQLPFTAEAYLNLQRKGKASLSFSLLKQLNAKSNEALAEQLINWRNEAAQQEGVLANMLFSEQTLFAIAAKLPQNLKALGAIKGVGAEKSARYGAAILTLIRAYQQEGTGAADQVSLF</sequence>
<dbReference type="GO" id="GO:0003678">
    <property type="term" value="F:DNA helicase activity"/>
    <property type="evidence" value="ECO:0007669"/>
    <property type="project" value="InterPro"/>
</dbReference>
<dbReference type="PROSITE" id="PS50967">
    <property type="entry name" value="HRDC"/>
    <property type="match status" value="1"/>
</dbReference>
<dbReference type="GO" id="GO:0000166">
    <property type="term" value="F:nucleotide binding"/>
    <property type="evidence" value="ECO:0007669"/>
    <property type="project" value="InterPro"/>
</dbReference>
<organism evidence="3 4">
    <name type="scientific">Mucilaginibacter mali</name>
    <dbReference type="NCBI Taxonomy" id="2740462"/>
    <lineage>
        <taxon>Bacteria</taxon>
        <taxon>Pseudomonadati</taxon>
        <taxon>Bacteroidota</taxon>
        <taxon>Sphingobacteriia</taxon>
        <taxon>Sphingobacteriales</taxon>
        <taxon>Sphingobacteriaceae</taxon>
        <taxon>Mucilaginibacter</taxon>
    </lineage>
</organism>
<feature type="domain" description="HRDC" evidence="2">
    <location>
        <begin position="602"/>
        <end position="682"/>
    </location>
</feature>
<accession>A0A7D4Q9P7</accession>
<proteinExistence type="predicted"/>
<gene>
    <name evidence="3" type="ORF">HQ865_07185</name>
</gene>
<dbReference type="SMART" id="SM00341">
    <property type="entry name" value="HRDC"/>
    <property type="match status" value="1"/>
</dbReference>
<dbReference type="SMART" id="SM00382">
    <property type="entry name" value="AAA"/>
    <property type="match status" value="1"/>
</dbReference>
<dbReference type="AlphaFoldDB" id="A0A7D4Q9P7"/>
<dbReference type="Gene3D" id="1.10.150.80">
    <property type="entry name" value="HRDC domain"/>
    <property type="match status" value="1"/>
</dbReference>
<keyword evidence="1" id="KW-0812">Transmembrane</keyword>
<dbReference type="FunFam" id="3.40.50.300:FF:001498">
    <property type="entry name" value="ATP-dependent DNA helicase"/>
    <property type="match status" value="1"/>
</dbReference>
<keyword evidence="1" id="KW-1133">Transmembrane helix</keyword>
<dbReference type="PANTHER" id="PTHR47642:SF7">
    <property type="entry name" value="ATP-DEPENDENT DNA HELICASE PIF1"/>
    <property type="match status" value="1"/>
</dbReference>
<evidence type="ECO:0000313" key="4">
    <source>
        <dbReference type="Proteomes" id="UP000505355"/>
    </source>
</evidence>
<dbReference type="InterPro" id="IPR051055">
    <property type="entry name" value="PIF1_helicase"/>
</dbReference>
<feature type="transmembrane region" description="Helical" evidence="1">
    <location>
        <begin position="72"/>
        <end position="94"/>
    </location>
</feature>
<dbReference type="Gene3D" id="3.40.50.300">
    <property type="entry name" value="P-loop containing nucleotide triphosphate hydrolases"/>
    <property type="match status" value="2"/>
</dbReference>
<keyword evidence="4" id="KW-1185">Reference proteome</keyword>
<name>A0A7D4Q9P7_9SPHI</name>